<dbReference type="KEGG" id="xbc:ELE36_06630"/>
<name>A0A411HHS6_9GAMM</name>
<reference evidence="2 3" key="1">
    <citation type="submission" date="2019-01" db="EMBL/GenBank/DDBJ databases">
        <title>Pseudolysobacter antarctica gen. nov., sp. nov., isolated from Fildes Peninsula, Antarctica.</title>
        <authorList>
            <person name="Wei Z."/>
            <person name="Peng F."/>
        </authorList>
    </citation>
    <scope>NUCLEOTIDE SEQUENCE [LARGE SCALE GENOMIC DNA]</scope>
    <source>
        <strain evidence="2 3">AQ6-296</strain>
    </source>
</reference>
<dbReference type="EMBL" id="CP035704">
    <property type="protein sequence ID" value="QBB70065.1"/>
    <property type="molecule type" value="Genomic_DNA"/>
</dbReference>
<feature type="chain" id="PRO_5019329562" description="DUF1579 domain-containing protein" evidence="1">
    <location>
        <begin position="22"/>
        <end position="202"/>
    </location>
</feature>
<proteinExistence type="predicted"/>
<sequence length="202" mass="21930">MNRSCGFLLLLFLTGPIAAFAEPAADTTPAATNSGAPAMSSEASQFDFMLGEWQLEVHPKVSGLVAMIHGAPRLIGTWKASRSSDGLGIEDDMRIVDGSGNPLSSNHSRRVYDTARHLWKLSGKDTQNGRSSEASGQWLNGEMHLDGKFIDAEGTTLTRTRYYDISANSFHMLQDRSTDNGQTWDEAVLTIDAKRAATNTPP</sequence>
<dbReference type="AlphaFoldDB" id="A0A411HHS6"/>
<evidence type="ECO:0000313" key="3">
    <source>
        <dbReference type="Proteomes" id="UP000291562"/>
    </source>
</evidence>
<accession>A0A411HHS6</accession>
<dbReference type="RefSeq" id="WP_129832324.1">
    <property type="nucleotide sequence ID" value="NZ_CP035704.1"/>
</dbReference>
<keyword evidence="1" id="KW-0732">Signal</keyword>
<organism evidence="2 3">
    <name type="scientific">Pseudolysobacter antarcticus</name>
    <dbReference type="NCBI Taxonomy" id="2511995"/>
    <lineage>
        <taxon>Bacteria</taxon>
        <taxon>Pseudomonadati</taxon>
        <taxon>Pseudomonadota</taxon>
        <taxon>Gammaproteobacteria</taxon>
        <taxon>Lysobacterales</taxon>
        <taxon>Rhodanobacteraceae</taxon>
        <taxon>Pseudolysobacter</taxon>
    </lineage>
</organism>
<keyword evidence="3" id="KW-1185">Reference proteome</keyword>
<gene>
    <name evidence="2" type="ORF">ELE36_06630</name>
</gene>
<evidence type="ECO:0000313" key="2">
    <source>
        <dbReference type="EMBL" id="QBB70065.1"/>
    </source>
</evidence>
<dbReference type="OrthoDB" id="5958233at2"/>
<protein>
    <recommendedName>
        <fullName evidence="4">DUF1579 domain-containing protein</fullName>
    </recommendedName>
</protein>
<dbReference type="Proteomes" id="UP000291562">
    <property type="component" value="Chromosome"/>
</dbReference>
<evidence type="ECO:0000256" key="1">
    <source>
        <dbReference type="SAM" id="SignalP"/>
    </source>
</evidence>
<feature type="signal peptide" evidence="1">
    <location>
        <begin position="1"/>
        <end position="21"/>
    </location>
</feature>
<evidence type="ECO:0008006" key="4">
    <source>
        <dbReference type="Google" id="ProtNLM"/>
    </source>
</evidence>